<comment type="caution">
    <text evidence="2">The sequence shown here is derived from an EMBL/GenBank/DDBJ whole genome shotgun (WGS) entry which is preliminary data.</text>
</comment>
<name>A0A317VTP5_9EURO</name>
<feature type="compositionally biased region" description="Polar residues" evidence="1">
    <location>
        <begin position="1"/>
        <end position="14"/>
    </location>
</feature>
<sequence length="72" mass="7801">MTTRENIGHQQSHPHVTAPPCPTRSATRSFKIPPSASASSFTPVPLPGTDAYPRLAYQPRKTLPSLSFSPKT</sequence>
<feature type="region of interest" description="Disordered" evidence="1">
    <location>
        <begin position="1"/>
        <end position="72"/>
    </location>
</feature>
<accession>A0A317VTP5</accession>
<keyword evidence="3" id="KW-1185">Reference proteome</keyword>
<evidence type="ECO:0000256" key="1">
    <source>
        <dbReference type="SAM" id="MobiDB-lite"/>
    </source>
</evidence>
<reference evidence="2 3" key="1">
    <citation type="submission" date="2016-12" db="EMBL/GenBank/DDBJ databases">
        <title>The genomes of Aspergillus section Nigri reveals drivers in fungal speciation.</title>
        <authorList>
            <consortium name="DOE Joint Genome Institute"/>
            <person name="Vesth T.C."/>
            <person name="Nybo J."/>
            <person name="Theobald S."/>
            <person name="Brandl J."/>
            <person name="Frisvad J.C."/>
            <person name="Nielsen K.F."/>
            <person name="Lyhne E.K."/>
            <person name="Kogle M.E."/>
            <person name="Kuo A."/>
            <person name="Riley R."/>
            <person name="Clum A."/>
            <person name="Nolan M."/>
            <person name="Lipzen A."/>
            <person name="Salamov A."/>
            <person name="Henrissat B."/>
            <person name="Wiebenga A."/>
            <person name="De Vries R.P."/>
            <person name="Grigoriev I.V."/>
            <person name="Mortensen U.H."/>
            <person name="Andersen M.R."/>
            <person name="Baker S.E."/>
        </authorList>
    </citation>
    <scope>NUCLEOTIDE SEQUENCE [LARGE SCALE GENOMIC DNA]</scope>
    <source>
        <strain evidence="2 3">CBS 115572</strain>
    </source>
</reference>
<evidence type="ECO:0000313" key="2">
    <source>
        <dbReference type="EMBL" id="PWY76387.1"/>
    </source>
</evidence>
<dbReference type="Proteomes" id="UP000246702">
    <property type="component" value="Unassembled WGS sequence"/>
</dbReference>
<dbReference type="EMBL" id="MSFK01000027">
    <property type="protein sequence ID" value="PWY76387.1"/>
    <property type="molecule type" value="Genomic_DNA"/>
</dbReference>
<dbReference type="GeneID" id="37114596"/>
<proteinExistence type="predicted"/>
<protein>
    <submittedName>
        <fullName evidence="2">Uncharacterized protein</fullName>
    </submittedName>
</protein>
<dbReference type="RefSeq" id="XP_025464200.1">
    <property type="nucleotide sequence ID" value="XM_025612453.1"/>
</dbReference>
<evidence type="ECO:0000313" key="3">
    <source>
        <dbReference type="Proteomes" id="UP000246702"/>
    </source>
</evidence>
<organism evidence="2 3">
    <name type="scientific">Aspergillus sclerotioniger CBS 115572</name>
    <dbReference type="NCBI Taxonomy" id="1450535"/>
    <lineage>
        <taxon>Eukaryota</taxon>
        <taxon>Fungi</taxon>
        <taxon>Dikarya</taxon>
        <taxon>Ascomycota</taxon>
        <taxon>Pezizomycotina</taxon>
        <taxon>Eurotiomycetes</taxon>
        <taxon>Eurotiomycetidae</taxon>
        <taxon>Eurotiales</taxon>
        <taxon>Aspergillaceae</taxon>
        <taxon>Aspergillus</taxon>
        <taxon>Aspergillus subgen. Circumdati</taxon>
    </lineage>
</organism>
<dbReference type="AlphaFoldDB" id="A0A317VTP5"/>
<gene>
    <name evidence="2" type="ORF">BO94DRAFT_538256</name>
</gene>